<reference evidence="12" key="1">
    <citation type="submission" date="2017-03" db="EMBL/GenBank/DDBJ databases">
        <authorList>
            <person name="Sharma R."/>
            <person name="Thines M."/>
        </authorList>
    </citation>
    <scope>NUCLEOTIDE SEQUENCE [LARGE SCALE GENOMIC DNA]</scope>
</reference>
<dbReference type="AlphaFoldDB" id="A0A1W5CT20"/>
<evidence type="ECO:0000256" key="9">
    <source>
        <dbReference type="SAM" id="MobiDB-lite"/>
    </source>
</evidence>
<dbReference type="PANTHER" id="PTHR24305">
    <property type="entry name" value="CYTOCHROME P450"/>
    <property type="match status" value="1"/>
</dbReference>
<dbReference type="InterPro" id="IPR050121">
    <property type="entry name" value="Cytochrome_P450_monoxygenase"/>
</dbReference>
<dbReference type="SUPFAM" id="SSF48264">
    <property type="entry name" value="Cytochrome P450"/>
    <property type="match status" value="1"/>
</dbReference>
<evidence type="ECO:0000256" key="7">
    <source>
        <dbReference type="ARBA" id="ARBA00023033"/>
    </source>
</evidence>
<dbReference type="PRINTS" id="PR00463">
    <property type="entry name" value="EP450I"/>
</dbReference>
<evidence type="ECO:0000313" key="12">
    <source>
        <dbReference type="Proteomes" id="UP000192927"/>
    </source>
</evidence>
<dbReference type="PRINTS" id="PR00385">
    <property type="entry name" value="P450"/>
</dbReference>
<keyword evidence="3 8" id="KW-0349">Heme</keyword>
<feature type="region of interest" description="Disordered" evidence="9">
    <location>
        <begin position="514"/>
        <end position="535"/>
    </location>
</feature>
<sequence length="549" mass="61778">MSKPILHVNGRVLLNTLLFLLFSAIATFIFRLSQIRRKMKKLKDQGLSITPYHSVFGSLLVTNDVVSQLPADVNPQYYPHEIRRAHPKLGSIYYLDNWPYIAPILVVASPSTTSQATQEHSLPKFPALANFMRGIAGTRDLVSMEGQMWKTWRGMFNPGFSGSHLTSLMPEFVKEVTIFCDILREQADEGGMFPMKNVTDNLTIDIIGKIVLSTNFGAQRKYVPMVAALRRQVPWLSFGTELNLWQRWHPLRPLMYWYNQRVMNKYVNKEVDARFAQQKAKIDGSKSITDLALKSYLQSDTQDANASTADSIDPTFKILLIGQIKLFLFSGHDTTSASICYVFHLLSQHESALQKLRDEHDAIFTTDLSAAASLLSESPHLINQLPYTLAVIKETVRLFPVASSTRAGQPGFSIVSEDGTSYPTDGCLVWSIAQAIQRDPTYWPSPDDFIPERWLAAPGDPLYPVKGAWRPFEYGPRNCIGQELAMLEMKVAIVMTAREFDIKTVYDEWDRLHRPKGPKTVSGERAYQAKSGGPSDGLPCRVKVAVRAN</sequence>
<dbReference type="Pfam" id="PF00067">
    <property type="entry name" value="p450"/>
    <property type="match status" value="1"/>
</dbReference>
<dbReference type="Gene3D" id="1.10.630.10">
    <property type="entry name" value="Cytochrome P450"/>
    <property type="match status" value="1"/>
</dbReference>
<evidence type="ECO:0000256" key="3">
    <source>
        <dbReference type="ARBA" id="ARBA00022617"/>
    </source>
</evidence>
<keyword evidence="10" id="KW-0472">Membrane</keyword>
<dbReference type="CDD" id="cd11051">
    <property type="entry name" value="CYP59-like"/>
    <property type="match status" value="1"/>
</dbReference>
<feature type="transmembrane region" description="Helical" evidence="10">
    <location>
        <begin position="12"/>
        <end position="33"/>
    </location>
</feature>
<dbReference type="InterPro" id="IPR001128">
    <property type="entry name" value="Cyt_P450"/>
</dbReference>
<evidence type="ECO:0000256" key="2">
    <source>
        <dbReference type="ARBA" id="ARBA00005179"/>
    </source>
</evidence>
<keyword evidence="4 8" id="KW-0479">Metal-binding</keyword>
<evidence type="ECO:0000256" key="6">
    <source>
        <dbReference type="ARBA" id="ARBA00023004"/>
    </source>
</evidence>
<dbReference type="GO" id="GO:0016705">
    <property type="term" value="F:oxidoreductase activity, acting on paired donors, with incorporation or reduction of molecular oxygen"/>
    <property type="evidence" value="ECO:0007669"/>
    <property type="project" value="InterPro"/>
</dbReference>
<keyword evidence="5" id="KW-0560">Oxidoreductase</keyword>
<evidence type="ECO:0000256" key="10">
    <source>
        <dbReference type="SAM" id="Phobius"/>
    </source>
</evidence>
<keyword evidence="10" id="KW-0812">Transmembrane</keyword>
<keyword evidence="10" id="KW-1133">Transmembrane helix</keyword>
<dbReference type="InterPro" id="IPR036396">
    <property type="entry name" value="Cyt_P450_sf"/>
</dbReference>
<protein>
    <submittedName>
        <fullName evidence="11">Afln vera monooxygenase protein</fullName>
    </submittedName>
</protein>
<keyword evidence="7 11" id="KW-0503">Monooxygenase</keyword>
<dbReference type="PANTHER" id="PTHR24305:SF107">
    <property type="entry name" value="P450, PUTATIVE (EUROFUNG)-RELATED"/>
    <property type="match status" value="1"/>
</dbReference>
<dbReference type="GO" id="GO:0020037">
    <property type="term" value="F:heme binding"/>
    <property type="evidence" value="ECO:0007669"/>
    <property type="project" value="InterPro"/>
</dbReference>
<keyword evidence="12" id="KW-1185">Reference proteome</keyword>
<dbReference type="EMBL" id="FWEW01000144">
    <property type="protein sequence ID" value="SLM33885.1"/>
    <property type="molecule type" value="Genomic_DNA"/>
</dbReference>
<evidence type="ECO:0000313" key="11">
    <source>
        <dbReference type="EMBL" id="SLM33885.1"/>
    </source>
</evidence>
<dbReference type="Proteomes" id="UP000192927">
    <property type="component" value="Unassembled WGS sequence"/>
</dbReference>
<evidence type="ECO:0000256" key="4">
    <source>
        <dbReference type="ARBA" id="ARBA00022723"/>
    </source>
</evidence>
<comment type="pathway">
    <text evidence="2">Secondary metabolite biosynthesis.</text>
</comment>
<evidence type="ECO:0000256" key="8">
    <source>
        <dbReference type="PIRSR" id="PIRSR602401-1"/>
    </source>
</evidence>
<feature type="binding site" description="axial binding residue" evidence="8">
    <location>
        <position position="479"/>
    </location>
    <ligand>
        <name>heme</name>
        <dbReference type="ChEBI" id="CHEBI:30413"/>
    </ligand>
    <ligandPart>
        <name>Fe</name>
        <dbReference type="ChEBI" id="CHEBI:18248"/>
    </ligandPart>
</feature>
<name>A0A1W5CT20_9LECA</name>
<proteinExistence type="predicted"/>
<comment type="cofactor">
    <cofactor evidence="1 8">
        <name>heme</name>
        <dbReference type="ChEBI" id="CHEBI:30413"/>
    </cofactor>
</comment>
<accession>A0A1W5CT20</accession>
<keyword evidence="6 8" id="KW-0408">Iron</keyword>
<dbReference type="InterPro" id="IPR002401">
    <property type="entry name" value="Cyt_P450_E_grp-I"/>
</dbReference>
<organism evidence="11 12">
    <name type="scientific">Lasallia pustulata</name>
    <dbReference type="NCBI Taxonomy" id="136370"/>
    <lineage>
        <taxon>Eukaryota</taxon>
        <taxon>Fungi</taxon>
        <taxon>Dikarya</taxon>
        <taxon>Ascomycota</taxon>
        <taxon>Pezizomycotina</taxon>
        <taxon>Lecanoromycetes</taxon>
        <taxon>OSLEUM clade</taxon>
        <taxon>Umbilicariomycetidae</taxon>
        <taxon>Umbilicariales</taxon>
        <taxon>Umbilicariaceae</taxon>
        <taxon>Lasallia</taxon>
    </lineage>
</organism>
<dbReference type="GO" id="GO:0004497">
    <property type="term" value="F:monooxygenase activity"/>
    <property type="evidence" value="ECO:0007669"/>
    <property type="project" value="UniProtKB-KW"/>
</dbReference>
<dbReference type="GO" id="GO:0005506">
    <property type="term" value="F:iron ion binding"/>
    <property type="evidence" value="ECO:0007669"/>
    <property type="project" value="InterPro"/>
</dbReference>
<evidence type="ECO:0000256" key="5">
    <source>
        <dbReference type="ARBA" id="ARBA00023002"/>
    </source>
</evidence>
<evidence type="ECO:0000256" key="1">
    <source>
        <dbReference type="ARBA" id="ARBA00001971"/>
    </source>
</evidence>